<keyword evidence="1" id="KW-0175">Coiled coil</keyword>
<dbReference type="RefSeq" id="WP_112297793.1">
    <property type="nucleotide sequence ID" value="NZ_UAUF01000012.1"/>
</dbReference>
<accession>A0A2X2CL39</accession>
<dbReference type="AlphaFoldDB" id="A0A2X2CL39"/>
<gene>
    <name evidence="2" type="ORF">NCTC11842_02361</name>
</gene>
<dbReference type="EMBL" id="UAUF01000012">
    <property type="protein sequence ID" value="SPZ07501.1"/>
    <property type="molecule type" value="Genomic_DNA"/>
</dbReference>
<feature type="coiled-coil region" evidence="1">
    <location>
        <begin position="78"/>
        <end position="112"/>
    </location>
</feature>
<evidence type="ECO:0000313" key="2">
    <source>
        <dbReference type="EMBL" id="SPZ07501.1"/>
    </source>
</evidence>
<dbReference type="Proteomes" id="UP000250443">
    <property type="component" value="Unassembled WGS sequence"/>
</dbReference>
<protein>
    <submittedName>
        <fullName evidence="2">Uncharacterized protein</fullName>
    </submittedName>
</protein>
<proteinExistence type="predicted"/>
<sequence length="134" mass="14769">MAEVTNNHDKTPIEVAGVRLLPGQTAEVADWDKFKDRQNIKYYLDEELLSVKASSVKPSSDDSDKQALLDQLKALGVDAAANSKVETLRKKLDEAQKAAQERQAVINELTALGVEFDQSESLEDLKAKLAEAKK</sequence>
<name>A0A2X2CL39_PSELU</name>
<evidence type="ECO:0000256" key="1">
    <source>
        <dbReference type="SAM" id="Coils"/>
    </source>
</evidence>
<evidence type="ECO:0000313" key="3">
    <source>
        <dbReference type="Proteomes" id="UP000250443"/>
    </source>
</evidence>
<reference evidence="2 3" key="1">
    <citation type="submission" date="2018-06" db="EMBL/GenBank/DDBJ databases">
        <authorList>
            <consortium name="Pathogen Informatics"/>
            <person name="Doyle S."/>
        </authorList>
    </citation>
    <scope>NUCLEOTIDE SEQUENCE [LARGE SCALE GENOMIC DNA]</scope>
    <source>
        <strain evidence="2 3">NCTC11842</strain>
    </source>
</reference>
<organism evidence="2 3">
    <name type="scientific">Pseudomonas luteola</name>
    <dbReference type="NCBI Taxonomy" id="47886"/>
    <lineage>
        <taxon>Bacteria</taxon>
        <taxon>Pseudomonadati</taxon>
        <taxon>Pseudomonadota</taxon>
        <taxon>Gammaproteobacteria</taxon>
        <taxon>Pseudomonadales</taxon>
        <taxon>Pseudomonadaceae</taxon>
        <taxon>Pseudomonas</taxon>
    </lineage>
</organism>